<dbReference type="InterPro" id="IPR003783">
    <property type="entry name" value="Regulatory_RecX"/>
</dbReference>
<sequence>MSADRAAQLIADLQARIEEIESGPSGTSEELTEVADNEESSKARGIILRQLNAGPRTRHQLAQKLAEAEIDPDLASDLLDRYTELGLINDAQFARDWVEQRHEIRGLARGALRRELQDKGIEQDVIEDALTNLDRDDERARAHELLEKRLRTLPLLEPRTPEYRKTREKYVRRLVGHLQRKGYDPSLSFALVNEALDAHQI</sequence>
<keyword evidence="4 5" id="KW-0963">Cytoplasm</keyword>
<proteinExistence type="inferred from homology"/>
<reference evidence="8 9" key="1">
    <citation type="submission" date="2024-09" db="EMBL/GenBank/DDBJ databases">
        <authorList>
            <person name="Sun Q."/>
            <person name="Mori K."/>
        </authorList>
    </citation>
    <scope>NUCLEOTIDE SEQUENCE [LARGE SCALE GENOMIC DNA]</scope>
    <source>
        <strain evidence="8 9">NCAIM B.02604</strain>
    </source>
</reference>
<dbReference type="InterPro" id="IPR053924">
    <property type="entry name" value="RecX_HTH_2nd"/>
</dbReference>
<keyword evidence="9" id="KW-1185">Reference proteome</keyword>
<organism evidence="8 9">
    <name type="scientific">Micrococcoides hystricis</name>
    <dbReference type="NCBI Taxonomy" id="1572761"/>
    <lineage>
        <taxon>Bacteria</taxon>
        <taxon>Bacillati</taxon>
        <taxon>Actinomycetota</taxon>
        <taxon>Actinomycetes</taxon>
        <taxon>Micrococcales</taxon>
        <taxon>Micrococcaceae</taxon>
        <taxon>Micrococcoides</taxon>
    </lineage>
</organism>
<evidence type="ECO:0000259" key="6">
    <source>
        <dbReference type="Pfam" id="PF02631"/>
    </source>
</evidence>
<dbReference type="InterPro" id="IPR036388">
    <property type="entry name" value="WH-like_DNA-bd_sf"/>
</dbReference>
<evidence type="ECO:0000313" key="8">
    <source>
        <dbReference type="EMBL" id="MFC0581466.1"/>
    </source>
</evidence>
<dbReference type="InterPro" id="IPR053926">
    <property type="entry name" value="RecX_HTH_1st"/>
</dbReference>
<comment type="caution">
    <text evidence="8">The sequence shown here is derived from an EMBL/GenBank/DDBJ whole genome shotgun (WGS) entry which is preliminary data.</text>
</comment>
<dbReference type="Pfam" id="PF02631">
    <property type="entry name" value="RecX_HTH2"/>
    <property type="match status" value="1"/>
</dbReference>
<feature type="domain" description="RecX second three-helical" evidence="6">
    <location>
        <begin position="89"/>
        <end position="130"/>
    </location>
</feature>
<dbReference type="Proteomes" id="UP001589862">
    <property type="component" value="Unassembled WGS sequence"/>
</dbReference>
<dbReference type="Pfam" id="PF21982">
    <property type="entry name" value="RecX_HTH1"/>
    <property type="match status" value="1"/>
</dbReference>
<evidence type="ECO:0000259" key="7">
    <source>
        <dbReference type="Pfam" id="PF21982"/>
    </source>
</evidence>
<protein>
    <recommendedName>
        <fullName evidence="3 5">Regulatory protein RecX</fullName>
    </recommendedName>
</protein>
<dbReference type="PANTHER" id="PTHR33602">
    <property type="entry name" value="REGULATORY PROTEIN RECX FAMILY PROTEIN"/>
    <property type="match status" value="1"/>
</dbReference>
<dbReference type="Gene3D" id="1.10.10.10">
    <property type="entry name" value="Winged helix-like DNA-binding domain superfamily/Winged helix DNA-binding domain"/>
    <property type="match status" value="2"/>
</dbReference>
<dbReference type="RefSeq" id="WP_377458154.1">
    <property type="nucleotide sequence ID" value="NZ_JBHLUB010000004.1"/>
</dbReference>
<accession>A0ABV6PA10</accession>
<feature type="domain" description="RecX first three-helical" evidence="7">
    <location>
        <begin position="43"/>
        <end position="81"/>
    </location>
</feature>
<evidence type="ECO:0000256" key="2">
    <source>
        <dbReference type="ARBA" id="ARBA00009695"/>
    </source>
</evidence>
<gene>
    <name evidence="5" type="primary">recX</name>
    <name evidence="8" type="ORF">ACFFFR_03540</name>
</gene>
<evidence type="ECO:0000256" key="3">
    <source>
        <dbReference type="ARBA" id="ARBA00018111"/>
    </source>
</evidence>
<name>A0ABV6PA10_9MICC</name>
<evidence type="ECO:0000256" key="1">
    <source>
        <dbReference type="ARBA" id="ARBA00004496"/>
    </source>
</evidence>
<dbReference type="HAMAP" id="MF_01114">
    <property type="entry name" value="RecX"/>
    <property type="match status" value="1"/>
</dbReference>
<comment type="subcellular location">
    <subcellularLocation>
        <location evidence="1 5">Cytoplasm</location>
    </subcellularLocation>
</comment>
<evidence type="ECO:0000256" key="4">
    <source>
        <dbReference type="ARBA" id="ARBA00022490"/>
    </source>
</evidence>
<dbReference type="PANTHER" id="PTHR33602:SF1">
    <property type="entry name" value="REGULATORY PROTEIN RECX FAMILY PROTEIN"/>
    <property type="match status" value="1"/>
</dbReference>
<comment type="function">
    <text evidence="5">Modulates RecA activity.</text>
</comment>
<dbReference type="EMBL" id="JBHLUB010000004">
    <property type="protein sequence ID" value="MFC0581466.1"/>
    <property type="molecule type" value="Genomic_DNA"/>
</dbReference>
<evidence type="ECO:0000256" key="5">
    <source>
        <dbReference type="HAMAP-Rule" id="MF_01114"/>
    </source>
</evidence>
<evidence type="ECO:0000313" key="9">
    <source>
        <dbReference type="Proteomes" id="UP001589862"/>
    </source>
</evidence>
<comment type="similarity">
    <text evidence="2 5">Belongs to the RecX family.</text>
</comment>